<evidence type="ECO:0000259" key="2">
    <source>
        <dbReference type="Pfam" id="PF02775"/>
    </source>
</evidence>
<comment type="caution">
    <text evidence="3">The sequence shown here is derived from an EMBL/GenBank/DDBJ whole genome shotgun (WGS) entry which is preliminary data.</text>
</comment>
<evidence type="ECO:0000313" key="3">
    <source>
        <dbReference type="EMBL" id="MBC8575450.1"/>
    </source>
</evidence>
<keyword evidence="4" id="KW-1185">Reference proteome</keyword>
<name>A0ABR7NGB7_9FIRM</name>
<protein>
    <submittedName>
        <fullName evidence="3">2-oxoacid:ferredoxin oxidoreductase subunit beta</fullName>
    </submittedName>
</protein>
<dbReference type="Gene3D" id="3.40.50.970">
    <property type="match status" value="1"/>
</dbReference>
<organism evidence="3 4">
    <name type="scientific">Yanshouia hominis</name>
    <dbReference type="NCBI Taxonomy" id="2763673"/>
    <lineage>
        <taxon>Bacteria</taxon>
        <taxon>Bacillati</taxon>
        <taxon>Bacillota</taxon>
        <taxon>Clostridia</taxon>
        <taxon>Eubacteriales</taxon>
        <taxon>Oscillospiraceae</taxon>
        <taxon>Yanshouia</taxon>
    </lineage>
</organism>
<dbReference type="Pfam" id="PF02775">
    <property type="entry name" value="TPP_enzyme_C"/>
    <property type="match status" value="1"/>
</dbReference>
<accession>A0ABR7NGB7</accession>
<dbReference type="InterPro" id="IPR011766">
    <property type="entry name" value="TPP_enzyme_TPP-bd"/>
</dbReference>
<dbReference type="CDD" id="cd03375">
    <property type="entry name" value="TPP_OGFOR"/>
    <property type="match status" value="1"/>
</dbReference>
<feature type="domain" description="Thiamine pyrophosphate enzyme TPP-binding" evidence="2">
    <location>
        <begin position="63"/>
        <end position="202"/>
    </location>
</feature>
<dbReference type="Proteomes" id="UP000658131">
    <property type="component" value="Unassembled WGS sequence"/>
</dbReference>
<evidence type="ECO:0000256" key="1">
    <source>
        <dbReference type="ARBA" id="ARBA00023002"/>
    </source>
</evidence>
<dbReference type="SUPFAM" id="SSF52518">
    <property type="entry name" value="Thiamin diphosphate-binding fold (THDP-binding)"/>
    <property type="match status" value="1"/>
</dbReference>
<reference evidence="3 4" key="1">
    <citation type="submission" date="2020-08" db="EMBL/GenBank/DDBJ databases">
        <title>Genome public.</title>
        <authorList>
            <person name="Liu C."/>
            <person name="Sun Q."/>
        </authorList>
    </citation>
    <scope>NUCLEOTIDE SEQUENCE [LARGE SCALE GENOMIC DNA]</scope>
    <source>
        <strain evidence="3 4">BX1</strain>
    </source>
</reference>
<keyword evidence="1" id="KW-0560">Oxidoreductase</keyword>
<dbReference type="EMBL" id="JACRTB010000004">
    <property type="protein sequence ID" value="MBC8575450.1"/>
    <property type="molecule type" value="Genomic_DNA"/>
</dbReference>
<sequence>MSELKINPNRRFLRPEKLPHFFCSGCGCGQVLNYFCQALDALDMTPEEMLTIGGVGCTARIPIYLKSDTFHGVHGRTLAWATGVKLVRPELPVVIFAGDGDLASIGGNHFIHAARRNLDVTVIMVNNLNFAMTGGQVAPTTPEGAHTMTTPYGSAEPRFDICKLAEAAGATHVERWTTSRPVQCVAAIKRALSHKGFSLIEIVSQCPTHFGRYALGSGDPQKLVQWIKDYTYTEAEGAKMTPEEREGKLLCAQFVNTERPVYEGTNEVL</sequence>
<dbReference type="PANTHER" id="PTHR48084:SF1">
    <property type="entry name" value="2-OXOGLUTARATE SYNTHASE SUBUNIT KORB"/>
    <property type="match status" value="1"/>
</dbReference>
<dbReference type="PANTHER" id="PTHR48084">
    <property type="entry name" value="2-OXOGLUTARATE OXIDOREDUCTASE SUBUNIT KORB-RELATED"/>
    <property type="match status" value="1"/>
</dbReference>
<dbReference type="RefSeq" id="WP_262399090.1">
    <property type="nucleotide sequence ID" value="NZ_JACRTB010000004.1"/>
</dbReference>
<evidence type="ECO:0000313" key="4">
    <source>
        <dbReference type="Proteomes" id="UP000658131"/>
    </source>
</evidence>
<proteinExistence type="predicted"/>
<dbReference type="InterPro" id="IPR029061">
    <property type="entry name" value="THDP-binding"/>
</dbReference>
<dbReference type="PROSITE" id="PS51257">
    <property type="entry name" value="PROKAR_LIPOPROTEIN"/>
    <property type="match status" value="1"/>
</dbReference>
<gene>
    <name evidence="3" type="ORF">H8717_03345</name>
</gene>
<dbReference type="InterPro" id="IPR051457">
    <property type="entry name" value="2-oxoacid:Fd_oxidoreductase"/>
</dbReference>